<feature type="compositionally biased region" description="Polar residues" evidence="5">
    <location>
        <begin position="1056"/>
        <end position="1069"/>
    </location>
</feature>
<feature type="compositionally biased region" description="Polar residues" evidence="5">
    <location>
        <begin position="1087"/>
        <end position="1102"/>
    </location>
</feature>
<keyword evidence="4" id="KW-0967">Endosome</keyword>
<dbReference type="PROSITE" id="PS51180">
    <property type="entry name" value="BRO1"/>
    <property type="match status" value="1"/>
</dbReference>
<feature type="region of interest" description="Disordered" evidence="5">
    <location>
        <begin position="342"/>
        <end position="377"/>
    </location>
</feature>
<dbReference type="SUPFAM" id="SSF46934">
    <property type="entry name" value="UBA-like"/>
    <property type="match status" value="1"/>
</dbReference>
<sequence length="1243" mass="135728">MLAVSLKTCPPPTTARRSIGPGGGHADATVEVARPLAEWLDSLPIQSGGNQNEGGSSDAQPPDAQQPQNSGGDNSPLPDFGSSECVTDLTRLEVMRHELSRLWTSPHSLRSSGAAHKLDDALSRSMEYSACLTECLRRNLGRSHVPSLVLPWRGAFVDTAHPLEREVHFGHSLTFEQYAVLFNIAAMEGCRASRFARSALAEGATQMERTKGLKGALDGFGRAASTYAHLRLMVERDTAEAARVAASEEQQAEDETETTCDSNHNCSANAAPKEPMAAIPPLSPDLTPGALHLCESLHLAHGQMCVYRTALLRPRPMHAVLAKVAAGAADLYDTARAHLLDPTPHDVYGAGKGGGGTDSENGGATGGAGGQQQQQQPVWPNLVSTLSDRVTSSWDGYLRAAGGTCRARAEWHESFSAAGKDKKDAVAELAAATENGDNAAVALAKAKQGDDAPPGPHESARLRRAIRWTDDAATALRMVEGGTVAFNAILGPGAAEIMSEEIRTMRASVVDKLEARSTSSTGPKDREREEGQMQRDQTDDDMLDLPPVIGQNMMKRLPKIHSDLDPAKLKRRMFTTLLGPGAKRVLLGFRSQLGTSLESAAKAAQRETDIARARLAGVNLPQSLDAYRASREAGGGVPPRMWEAIERVQSNDEIDLLKRNLWALKDVADHARSTLTSLVRHLDDDVEADRLFREENPSFRGHDAAQVQDPLRGQVRNWEGWLEQARNGDEKLLCVLNEFETEPKYQLLQCTRGQLEQLIPGRRGDESSADTGDIDTGALRASLEDLSNLIRDRQSIIEEFKAKAEAHELRPILVEINSSFMGQEGATGNDAANWPPTQAASPTPSIGVSSVEADFPIKVRRFEEAANAALQAFAPYLEKVQSHNAHQNLLMERILKENALFREALDQDATANRGQDYVQKLEDALLTVERVKTQLTEGRNFYDVVMPRLERLREEVSDLSARLVAERLEFMDRMEMSGDQEERRQREQSDAELAAKLAKEHNVTDESLPRQSTEELRRDEEVAAEMARRFREEQNQGASGESGSRTDQRQEEDRLSTATAGTGNTLSNNDGDRDIPSEQSVVERASNAENEATPVSHSSDALPTSEDGAHTGNNASDNDEMMAARRVSPAGVEDSSNLDREDGVRSRRASIDNRSRRESSSQENSLHSMPPSSPQPHRARTPPPPGQPGVYHVSNDSAPLVRVDDEKLARFVQMGFDSEKARKALQRFDNNESQALEDLLSGM</sequence>
<dbReference type="SMART" id="SM00165">
    <property type="entry name" value="UBA"/>
    <property type="match status" value="1"/>
</dbReference>
<evidence type="ECO:0000259" key="7">
    <source>
        <dbReference type="PROSITE" id="PS51180"/>
    </source>
</evidence>
<evidence type="ECO:0000256" key="2">
    <source>
        <dbReference type="ARBA" id="ARBA00004496"/>
    </source>
</evidence>
<feature type="region of interest" description="Disordered" evidence="5">
    <location>
        <begin position="246"/>
        <end position="283"/>
    </location>
</feature>
<protein>
    <recommendedName>
        <fullName evidence="10">UBA domain-containing protein</fullName>
    </recommendedName>
</protein>
<feature type="compositionally biased region" description="Basic and acidic residues" evidence="5">
    <location>
        <begin position="1137"/>
        <end position="1160"/>
    </location>
</feature>
<name>A0A6U6F617_9STRA</name>
<reference evidence="9" key="1">
    <citation type="submission" date="2021-01" db="EMBL/GenBank/DDBJ databases">
        <authorList>
            <person name="Corre E."/>
            <person name="Pelletier E."/>
            <person name="Niang G."/>
            <person name="Scheremetjew M."/>
            <person name="Finn R."/>
            <person name="Kale V."/>
            <person name="Holt S."/>
            <person name="Cochrane G."/>
            <person name="Meng A."/>
            <person name="Brown T."/>
            <person name="Cohen L."/>
        </authorList>
    </citation>
    <scope>NUCLEOTIDE SEQUENCE</scope>
    <source>
        <strain evidence="9">Isolate 1302-5</strain>
    </source>
</reference>
<dbReference type="InterPro" id="IPR004328">
    <property type="entry name" value="BRO1_dom"/>
</dbReference>
<evidence type="ECO:0000313" key="8">
    <source>
        <dbReference type="EMBL" id="CAE2242235.1"/>
    </source>
</evidence>
<comment type="subcellular location">
    <subcellularLocation>
        <location evidence="2">Cytoplasm</location>
    </subcellularLocation>
    <subcellularLocation>
        <location evidence="1">Endosome</location>
    </subcellularLocation>
</comment>
<feature type="compositionally biased region" description="Gly residues" evidence="5">
    <location>
        <begin position="350"/>
        <end position="370"/>
    </location>
</feature>
<feature type="region of interest" description="Disordered" evidence="5">
    <location>
        <begin position="1"/>
        <end position="82"/>
    </location>
</feature>
<dbReference type="Pfam" id="PF13949">
    <property type="entry name" value="ALIX_LYPXL_bnd"/>
    <property type="match status" value="1"/>
</dbReference>
<keyword evidence="3" id="KW-0963">Cytoplasm</keyword>
<feature type="region of interest" description="Disordered" evidence="5">
    <location>
        <begin position="997"/>
        <end position="1195"/>
    </location>
</feature>
<evidence type="ECO:0000256" key="4">
    <source>
        <dbReference type="ARBA" id="ARBA00022753"/>
    </source>
</evidence>
<evidence type="ECO:0000313" key="9">
    <source>
        <dbReference type="EMBL" id="CAE2242236.1"/>
    </source>
</evidence>
<dbReference type="InterPro" id="IPR009060">
    <property type="entry name" value="UBA-like_sf"/>
</dbReference>
<evidence type="ECO:0000259" key="6">
    <source>
        <dbReference type="PROSITE" id="PS50030"/>
    </source>
</evidence>
<accession>A0A6U6F617</accession>
<dbReference type="InterPro" id="IPR038499">
    <property type="entry name" value="BRO1_sf"/>
</dbReference>
<feature type="compositionally biased region" description="Basic and acidic residues" evidence="5">
    <location>
        <begin position="1044"/>
        <end position="1055"/>
    </location>
</feature>
<organism evidence="9">
    <name type="scientific">Odontella aurita</name>
    <dbReference type="NCBI Taxonomy" id="265563"/>
    <lineage>
        <taxon>Eukaryota</taxon>
        <taxon>Sar</taxon>
        <taxon>Stramenopiles</taxon>
        <taxon>Ochrophyta</taxon>
        <taxon>Bacillariophyta</taxon>
        <taxon>Mediophyceae</taxon>
        <taxon>Biddulphiophycidae</taxon>
        <taxon>Eupodiscales</taxon>
        <taxon>Odontellaceae</taxon>
        <taxon>Odontella</taxon>
    </lineage>
</organism>
<dbReference type="GO" id="GO:0005768">
    <property type="term" value="C:endosome"/>
    <property type="evidence" value="ECO:0007669"/>
    <property type="project" value="UniProtKB-SubCell"/>
</dbReference>
<dbReference type="GO" id="GO:0043328">
    <property type="term" value="P:protein transport to vacuole involved in ubiquitin-dependent protein catabolic process via the multivesicular body sorting pathway"/>
    <property type="evidence" value="ECO:0007669"/>
    <property type="project" value="TreeGrafter"/>
</dbReference>
<dbReference type="Gene3D" id="1.25.40.280">
    <property type="entry name" value="alix/aip1 like domains"/>
    <property type="match status" value="1"/>
</dbReference>
<feature type="compositionally biased region" description="Basic and acidic residues" evidence="5">
    <location>
        <begin position="523"/>
        <end position="537"/>
    </location>
</feature>
<dbReference type="Pfam" id="PF03097">
    <property type="entry name" value="BRO1"/>
    <property type="match status" value="1"/>
</dbReference>
<dbReference type="EMBL" id="HBKQ01024172">
    <property type="protein sequence ID" value="CAE2242236.1"/>
    <property type="molecule type" value="Transcribed_RNA"/>
</dbReference>
<feature type="compositionally biased region" description="Basic and acidic residues" evidence="5">
    <location>
        <begin position="997"/>
        <end position="1034"/>
    </location>
</feature>
<dbReference type="InterPro" id="IPR025304">
    <property type="entry name" value="ALIX_V_dom"/>
</dbReference>
<dbReference type="PROSITE" id="PS50030">
    <property type="entry name" value="UBA"/>
    <property type="match status" value="1"/>
</dbReference>
<evidence type="ECO:0000256" key="5">
    <source>
        <dbReference type="SAM" id="MobiDB-lite"/>
    </source>
</evidence>
<dbReference type="EMBL" id="HBKQ01024171">
    <property type="protein sequence ID" value="CAE2242235.1"/>
    <property type="molecule type" value="Transcribed_RNA"/>
</dbReference>
<dbReference type="AlphaFoldDB" id="A0A6U6F617"/>
<dbReference type="InterPro" id="IPR015940">
    <property type="entry name" value="UBA"/>
</dbReference>
<feature type="compositionally biased region" description="Low complexity" evidence="5">
    <location>
        <begin position="46"/>
        <end position="68"/>
    </location>
</feature>
<dbReference type="PANTHER" id="PTHR23030:SF30">
    <property type="entry name" value="TYROSINE-PROTEIN PHOSPHATASE NON-RECEPTOR TYPE 23"/>
    <property type="match status" value="1"/>
</dbReference>
<gene>
    <name evidence="8" type="ORF">OAUR00152_LOCUS16471</name>
    <name evidence="9" type="ORF">OAUR00152_LOCUS16472</name>
</gene>
<dbReference type="Gene3D" id="1.20.140.50">
    <property type="entry name" value="alix/aip1 like domains"/>
    <property type="match status" value="1"/>
</dbReference>
<feature type="domain" description="BRO1" evidence="7">
    <location>
        <begin position="146"/>
        <end position="796"/>
    </location>
</feature>
<evidence type="ECO:0008006" key="10">
    <source>
        <dbReference type="Google" id="ProtNLM"/>
    </source>
</evidence>
<dbReference type="Gene3D" id="1.10.8.10">
    <property type="entry name" value="DNA helicase RuvA subunit, C-terminal domain"/>
    <property type="match status" value="1"/>
</dbReference>
<evidence type="ECO:0000256" key="3">
    <source>
        <dbReference type="ARBA" id="ARBA00022490"/>
    </source>
</evidence>
<dbReference type="PANTHER" id="PTHR23030">
    <property type="entry name" value="PCD6 INTERACTING PROTEIN-RELATED"/>
    <property type="match status" value="1"/>
</dbReference>
<dbReference type="SMART" id="SM01041">
    <property type="entry name" value="BRO1"/>
    <property type="match status" value="1"/>
</dbReference>
<feature type="domain" description="UBA" evidence="6">
    <location>
        <begin position="1202"/>
        <end position="1242"/>
    </location>
</feature>
<evidence type="ECO:0000256" key="1">
    <source>
        <dbReference type="ARBA" id="ARBA00004177"/>
    </source>
</evidence>
<feature type="region of interest" description="Disordered" evidence="5">
    <location>
        <begin position="513"/>
        <end position="543"/>
    </location>
</feature>
<proteinExistence type="predicted"/>
<dbReference type="Gene3D" id="1.20.120.560">
    <property type="entry name" value="alix/aip1 in complex with the ypdl late domain"/>
    <property type="match status" value="1"/>
</dbReference>